<name>A0ABV6LK01_9BACI</name>
<dbReference type="Proteomes" id="UP001589836">
    <property type="component" value="Unassembled WGS sequence"/>
</dbReference>
<gene>
    <name evidence="2" type="ORF">ACFFGV_03380</name>
</gene>
<evidence type="ECO:0000256" key="1">
    <source>
        <dbReference type="SAM" id="Phobius"/>
    </source>
</evidence>
<sequence>MLRNHKGFIALQSIYTFSLFLLLTLTLLPLLLLLQKEHQHLQDTRIAYHHIQDTLYDAIHDASNTYPKQSVKDITEDSYILITIDRKEGLLEGCGEWRSYRGGVARACFYAKEIS</sequence>
<dbReference type="RefSeq" id="WP_377345149.1">
    <property type="nucleotide sequence ID" value="NZ_JBHLTP010000003.1"/>
</dbReference>
<comment type="caution">
    <text evidence="2">The sequence shown here is derived from an EMBL/GenBank/DDBJ whole genome shotgun (WGS) entry which is preliminary data.</text>
</comment>
<keyword evidence="3" id="KW-1185">Reference proteome</keyword>
<protein>
    <recommendedName>
        <fullName evidence="4">Competence protein ComG</fullName>
    </recommendedName>
</protein>
<keyword evidence="1" id="KW-0472">Membrane</keyword>
<evidence type="ECO:0000313" key="3">
    <source>
        <dbReference type="Proteomes" id="UP001589836"/>
    </source>
</evidence>
<accession>A0ABV6LK01</accession>
<organism evidence="2 3">
    <name type="scientific">Pontibacillus salicampi</name>
    <dbReference type="NCBI Taxonomy" id="1449801"/>
    <lineage>
        <taxon>Bacteria</taxon>
        <taxon>Bacillati</taxon>
        <taxon>Bacillota</taxon>
        <taxon>Bacilli</taxon>
        <taxon>Bacillales</taxon>
        <taxon>Bacillaceae</taxon>
        <taxon>Pontibacillus</taxon>
    </lineage>
</organism>
<dbReference type="EMBL" id="JBHLTP010000003">
    <property type="protein sequence ID" value="MFC0522628.1"/>
    <property type="molecule type" value="Genomic_DNA"/>
</dbReference>
<keyword evidence="1" id="KW-0812">Transmembrane</keyword>
<keyword evidence="1" id="KW-1133">Transmembrane helix</keyword>
<feature type="transmembrane region" description="Helical" evidence="1">
    <location>
        <begin position="12"/>
        <end position="34"/>
    </location>
</feature>
<reference evidence="2 3" key="1">
    <citation type="submission" date="2024-09" db="EMBL/GenBank/DDBJ databases">
        <authorList>
            <person name="Sun Q."/>
            <person name="Mori K."/>
        </authorList>
    </citation>
    <scope>NUCLEOTIDE SEQUENCE [LARGE SCALE GENOMIC DNA]</scope>
    <source>
        <strain evidence="2 3">NCAIM B.02529</strain>
    </source>
</reference>
<evidence type="ECO:0000313" key="2">
    <source>
        <dbReference type="EMBL" id="MFC0522628.1"/>
    </source>
</evidence>
<evidence type="ECO:0008006" key="4">
    <source>
        <dbReference type="Google" id="ProtNLM"/>
    </source>
</evidence>
<proteinExistence type="predicted"/>